<evidence type="ECO:0000256" key="1">
    <source>
        <dbReference type="SAM" id="MobiDB-lite"/>
    </source>
</evidence>
<dbReference type="AlphaFoldDB" id="A0A1Y6JHW2"/>
<feature type="region of interest" description="Disordered" evidence="1">
    <location>
        <begin position="1"/>
        <end position="36"/>
    </location>
</feature>
<dbReference type="Proteomes" id="UP000196842">
    <property type="component" value="Chromosome I"/>
</dbReference>
<protein>
    <submittedName>
        <fullName evidence="2">Uncharacterized protein</fullName>
    </submittedName>
</protein>
<feature type="compositionally biased region" description="Low complexity" evidence="1">
    <location>
        <begin position="15"/>
        <end position="36"/>
    </location>
</feature>
<organism evidence="2 3">
    <name type="scientific">Pseudomonas viridiflava</name>
    <name type="common">Phytomonas viridiflava</name>
    <dbReference type="NCBI Taxonomy" id="33069"/>
    <lineage>
        <taxon>Bacteria</taxon>
        <taxon>Pseudomonadati</taxon>
        <taxon>Pseudomonadota</taxon>
        <taxon>Gammaproteobacteria</taxon>
        <taxon>Pseudomonadales</taxon>
        <taxon>Pseudomonadaceae</taxon>
        <taxon>Pseudomonas</taxon>
    </lineage>
</organism>
<evidence type="ECO:0000313" key="2">
    <source>
        <dbReference type="EMBL" id="SMS09389.1"/>
    </source>
</evidence>
<gene>
    <name evidence="2" type="ORF">CFBP1590__1803</name>
</gene>
<evidence type="ECO:0000313" key="3">
    <source>
        <dbReference type="Proteomes" id="UP000196842"/>
    </source>
</evidence>
<dbReference type="GeneID" id="72452703"/>
<dbReference type="KEGG" id="pvd:CFBP1590__1803"/>
<dbReference type="EMBL" id="LT855380">
    <property type="protein sequence ID" value="SMS09389.1"/>
    <property type="molecule type" value="Genomic_DNA"/>
</dbReference>
<sequence>MVNSVSTNSAYVPPAASATKAASASAPTSSNATSFATGTAETNAGLSSLSLQLSESATRAASRDSALTRQELSEKAAHQLSQIAGPGYDANKARNNAEAVDSYDPERLARAEKATRFVSGGSDNPFAGMPRSQLALIAYDDSDTFTVNEKRAAFEEDFQQESQWRQQFAAKAMAEYNATGKLTNAFTEALQHFKGLPAIEQAQYPEDYEAKLQGWIDLDFNYWTHTAEGKGGAQRLFSQLLKLDKNPIDESIARADTRDKSLSRQELSEKARQVTEQLIGRSYDDNKARHDAEVPDSIDPDRLERAKEATRFTNGSGTNPFAGMSREQLSVIAYDEGGDFTVNEKKAAWLESYHQETIWRQKVVAQGSAEYSSTGKLTQFFTSVLDHYKALPAIEQATYDAGYETRLQAFIDLDFNYWTHTAEGKGGSAQSLLEKFLKLDDTAFDQDTQPTKPVQP</sequence>
<feature type="region of interest" description="Disordered" evidence="1">
    <location>
        <begin position="252"/>
        <end position="271"/>
    </location>
</feature>
<feature type="compositionally biased region" description="Polar residues" evidence="1">
    <location>
        <begin position="1"/>
        <end position="10"/>
    </location>
</feature>
<proteinExistence type="predicted"/>
<accession>A0A1Y6JHW2</accession>
<dbReference type="RefSeq" id="WP_231991836.1">
    <property type="nucleotide sequence ID" value="NZ_CP077721.1"/>
</dbReference>
<reference evidence="2 3" key="1">
    <citation type="submission" date="2017-05" db="EMBL/GenBank/DDBJ databases">
        <authorList>
            <person name="Song R."/>
            <person name="Chenine A.L."/>
            <person name="Ruprecht R.M."/>
        </authorList>
    </citation>
    <scope>NUCLEOTIDE SEQUENCE [LARGE SCALE GENOMIC DNA]</scope>
    <source>
        <strain evidence="2 3">CFBP 1590</strain>
    </source>
</reference>
<name>A0A1Y6JHW2_PSEVI</name>